<keyword evidence="2" id="KW-0732">Signal</keyword>
<dbReference type="AlphaFoldDB" id="A0ABD2HZ25"/>
<dbReference type="EMBL" id="JBICBT010001397">
    <property type="protein sequence ID" value="KAL3069098.1"/>
    <property type="molecule type" value="Genomic_DNA"/>
</dbReference>
<feature type="chain" id="PRO_5044793206" evidence="2">
    <location>
        <begin position="24"/>
        <end position="121"/>
    </location>
</feature>
<evidence type="ECO:0000256" key="2">
    <source>
        <dbReference type="SAM" id="SignalP"/>
    </source>
</evidence>
<gene>
    <name evidence="3" type="ORF">niasHT_034328</name>
</gene>
<evidence type="ECO:0000313" key="4">
    <source>
        <dbReference type="Proteomes" id="UP001620626"/>
    </source>
</evidence>
<accession>A0ABD2HZ25</accession>
<keyword evidence="4" id="KW-1185">Reference proteome</keyword>
<feature type="signal peptide" evidence="2">
    <location>
        <begin position="1"/>
        <end position="23"/>
    </location>
</feature>
<organism evidence="3 4">
    <name type="scientific">Heterodera trifolii</name>
    <dbReference type="NCBI Taxonomy" id="157864"/>
    <lineage>
        <taxon>Eukaryota</taxon>
        <taxon>Metazoa</taxon>
        <taxon>Ecdysozoa</taxon>
        <taxon>Nematoda</taxon>
        <taxon>Chromadorea</taxon>
        <taxon>Rhabditida</taxon>
        <taxon>Tylenchina</taxon>
        <taxon>Tylenchomorpha</taxon>
        <taxon>Tylenchoidea</taxon>
        <taxon>Heteroderidae</taxon>
        <taxon>Heteroderinae</taxon>
        <taxon>Heterodera</taxon>
    </lineage>
</organism>
<proteinExistence type="predicted"/>
<feature type="compositionally biased region" description="Basic residues" evidence="1">
    <location>
        <begin position="107"/>
        <end position="121"/>
    </location>
</feature>
<protein>
    <submittedName>
        <fullName evidence="3">Uncharacterized protein</fullName>
    </submittedName>
</protein>
<reference evidence="3 4" key="1">
    <citation type="submission" date="2024-10" db="EMBL/GenBank/DDBJ databases">
        <authorList>
            <person name="Kim D."/>
        </authorList>
    </citation>
    <scope>NUCLEOTIDE SEQUENCE [LARGE SCALE GENOMIC DNA]</scope>
    <source>
        <strain evidence="3">BH-2024</strain>
    </source>
</reference>
<feature type="region of interest" description="Disordered" evidence="1">
    <location>
        <begin position="57"/>
        <end position="121"/>
    </location>
</feature>
<dbReference type="Proteomes" id="UP001620626">
    <property type="component" value="Unassembled WGS sequence"/>
</dbReference>
<name>A0ABD2HZ25_9BILA</name>
<sequence length="121" mass="12917">MSQIKASLLAVFLAFLIVSITESKKNADADNEDNSTGIMSKIGRIFTGLLALSSVAPGAANASQTGGEVQAVQKQQWTPPPQMPGRDLHEVPSGPNPTQNKKDFFKKQQKSASHKKPALTT</sequence>
<feature type="compositionally biased region" description="Polar residues" evidence="1">
    <location>
        <begin position="61"/>
        <end position="77"/>
    </location>
</feature>
<evidence type="ECO:0000256" key="1">
    <source>
        <dbReference type="SAM" id="MobiDB-lite"/>
    </source>
</evidence>
<comment type="caution">
    <text evidence="3">The sequence shown here is derived from an EMBL/GenBank/DDBJ whole genome shotgun (WGS) entry which is preliminary data.</text>
</comment>
<evidence type="ECO:0000313" key="3">
    <source>
        <dbReference type="EMBL" id="KAL3069098.1"/>
    </source>
</evidence>